<dbReference type="EMBL" id="JAWDIQ010000002">
    <property type="protein sequence ID" value="MDY0409123.1"/>
    <property type="molecule type" value="Genomic_DNA"/>
</dbReference>
<dbReference type="PANTHER" id="PTHR30146">
    <property type="entry name" value="LACI-RELATED TRANSCRIPTIONAL REPRESSOR"/>
    <property type="match status" value="1"/>
</dbReference>
<dbReference type="CDD" id="cd06294">
    <property type="entry name" value="PBP1_MalR-like"/>
    <property type="match status" value="1"/>
</dbReference>
<dbReference type="SUPFAM" id="SSF53822">
    <property type="entry name" value="Periplasmic binding protein-like I"/>
    <property type="match status" value="1"/>
</dbReference>
<dbReference type="InterPro" id="IPR028082">
    <property type="entry name" value="Peripla_BP_I"/>
</dbReference>
<dbReference type="CDD" id="cd01392">
    <property type="entry name" value="HTH_LacI"/>
    <property type="match status" value="1"/>
</dbReference>
<organism evidence="5 6">
    <name type="scientific">Paracerasibacillus soli</name>
    <dbReference type="NCBI Taxonomy" id="480284"/>
    <lineage>
        <taxon>Bacteria</taxon>
        <taxon>Bacillati</taxon>
        <taxon>Bacillota</taxon>
        <taxon>Bacilli</taxon>
        <taxon>Bacillales</taxon>
        <taxon>Bacillaceae</taxon>
        <taxon>Paracerasibacillus</taxon>
    </lineage>
</organism>
<feature type="domain" description="HTH lacI-type" evidence="4">
    <location>
        <begin position="3"/>
        <end position="57"/>
    </location>
</feature>
<dbReference type="GO" id="GO:0003677">
    <property type="term" value="F:DNA binding"/>
    <property type="evidence" value="ECO:0007669"/>
    <property type="project" value="UniProtKB-KW"/>
</dbReference>
<reference evidence="5 6" key="1">
    <citation type="submission" date="2023-10" db="EMBL/GenBank/DDBJ databases">
        <title>Virgibacillus soli CC-YMP-6 genome.</title>
        <authorList>
            <person name="Miliotis G."/>
            <person name="Sengupta P."/>
            <person name="Hameed A."/>
            <person name="Chuvochina M."/>
            <person name="Mcdonagh F."/>
            <person name="Simpson A.C."/>
            <person name="Singh N.K."/>
            <person name="Rekha P.D."/>
            <person name="Raman K."/>
            <person name="Hugenholtz P."/>
            <person name="Venkateswaran K."/>
        </authorList>
    </citation>
    <scope>NUCLEOTIDE SEQUENCE [LARGE SCALE GENOMIC DNA]</scope>
    <source>
        <strain evidence="5 6">CC-YMP-6</strain>
    </source>
</reference>
<name>A0ABU5CRY2_9BACI</name>
<sequence length="342" mass="38703">MTITIKDVAQAAGVSPSTVSRVISDHPRISEETKNRVRGVMQELGYHPNLQARSLVVRSTETIGVVMPNSASKVLEDPFFPEVLRGISTKAREHQFGIYLSTGATEKEIYDEVVQMVQGRRVDGIILLYSRTDDKIMKYLLEKKFPFTVVGRPFENAERITFVDNDNTSITKQVTTHLIDLGHKEIAFLGANTEFVFTIDRLKGYKQALEEAQIAFNEDYIIPDAFLQDEQLAEEKMKQLLALPNRPTAFVIKDDFLAIQFISFFNSIGIRVPEDISMVGFNNITLCEYSHPPLTSVDIHIFRLGLEGANCLIEMLKNPDTLPKRITIPGQMIYRKSCQEKV</sequence>
<gene>
    <name evidence="5" type="ORF">RWD45_11825</name>
</gene>
<evidence type="ECO:0000256" key="1">
    <source>
        <dbReference type="ARBA" id="ARBA00023015"/>
    </source>
</evidence>
<evidence type="ECO:0000256" key="3">
    <source>
        <dbReference type="ARBA" id="ARBA00023163"/>
    </source>
</evidence>
<evidence type="ECO:0000313" key="5">
    <source>
        <dbReference type="EMBL" id="MDY0409123.1"/>
    </source>
</evidence>
<dbReference type="Pfam" id="PF13377">
    <property type="entry name" value="Peripla_BP_3"/>
    <property type="match status" value="1"/>
</dbReference>
<keyword evidence="2 5" id="KW-0238">DNA-binding</keyword>
<dbReference type="InterPro" id="IPR000843">
    <property type="entry name" value="HTH_LacI"/>
</dbReference>
<dbReference type="PROSITE" id="PS00356">
    <property type="entry name" value="HTH_LACI_1"/>
    <property type="match status" value="1"/>
</dbReference>
<keyword evidence="3" id="KW-0804">Transcription</keyword>
<dbReference type="Pfam" id="PF00356">
    <property type="entry name" value="LacI"/>
    <property type="match status" value="1"/>
</dbReference>
<evidence type="ECO:0000256" key="2">
    <source>
        <dbReference type="ARBA" id="ARBA00023125"/>
    </source>
</evidence>
<dbReference type="PANTHER" id="PTHR30146:SF109">
    <property type="entry name" value="HTH-TYPE TRANSCRIPTIONAL REGULATOR GALS"/>
    <property type="match status" value="1"/>
</dbReference>
<accession>A0ABU5CRY2</accession>
<dbReference type="Proteomes" id="UP001275315">
    <property type="component" value="Unassembled WGS sequence"/>
</dbReference>
<dbReference type="PROSITE" id="PS50932">
    <property type="entry name" value="HTH_LACI_2"/>
    <property type="match status" value="1"/>
</dbReference>
<dbReference type="PRINTS" id="PR00036">
    <property type="entry name" value="HTHLACI"/>
</dbReference>
<dbReference type="SUPFAM" id="SSF47413">
    <property type="entry name" value="lambda repressor-like DNA-binding domains"/>
    <property type="match status" value="1"/>
</dbReference>
<protein>
    <submittedName>
        <fullName evidence="5">LacI family DNA-binding transcriptional regulator</fullName>
    </submittedName>
</protein>
<comment type="caution">
    <text evidence="5">The sequence shown here is derived from an EMBL/GenBank/DDBJ whole genome shotgun (WGS) entry which is preliminary data.</text>
</comment>
<dbReference type="Gene3D" id="3.40.50.2300">
    <property type="match status" value="2"/>
</dbReference>
<dbReference type="InterPro" id="IPR046335">
    <property type="entry name" value="LacI/GalR-like_sensor"/>
</dbReference>
<keyword evidence="6" id="KW-1185">Reference proteome</keyword>
<dbReference type="SMART" id="SM00354">
    <property type="entry name" value="HTH_LACI"/>
    <property type="match status" value="1"/>
</dbReference>
<keyword evidence="1" id="KW-0805">Transcription regulation</keyword>
<dbReference type="RefSeq" id="WP_320379937.1">
    <property type="nucleotide sequence ID" value="NZ_JAWDIQ010000002.1"/>
</dbReference>
<evidence type="ECO:0000259" key="4">
    <source>
        <dbReference type="PROSITE" id="PS50932"/>
    </source>
</evidence>
<proteinExistence type="predicted"/>
<dbReference type="InterPro" id="IPR010982">
    <property type="entry name" value="Lambda_DNA-bd_dom_sf"/>
</dbReference>
<dbReference type="Gene3D" id="1.10.260.40">
    <property type="entry name" value="lambda repressor-like DNA-binding domains"/>
    <property type="match status" value="1"/>
</dbReference>
<evidence type="ECO:0000313" key="6">
    <source>
        <dbReference type="Proteomes" id="UP001275315"/>
    </source>
</evidence>